<evidence type="ECO:0000313" key="1">
    <source>
        <dbReference type="EMBL" id="SMF73248.1"/>
    </source>
</evidence>
<accession>A0A1X7GQK4</accession>
<evidence type="ECO:0000313" key="2">
    <source>
        <dbReference type="Proteomes" id="UP000192934"/>
    </source>
</evidence>
<reference evidence="2" key="1">
    <citation type="submission" date="2017-04" db="EMBL/GenBank/DDBJ databases">
        <authorList>
            <person name="Varghese N."/>
            <person name="Submissions S."/>
        </authorList>
    </citation>
    <scope>NUCLEOTIDE SEQUENCE [LARGE SCALE GENOMIC DNA]</scope>
    <source>
        <strain evidence="2">Dd16</strain>
    </source>
</reference>
<name>A0A1X7GQK4_9SPHN</name>
<proteinExistence type="predicted"/>
<dbReference type="AlphaFoldDB" id="A0A1X7GQK4"/>
<dbReference type="Proteomes" id="UP000192934">
    <property type="component" value="Chromosome I"/>
</dbReference>
<sequence>MRRNSFASPRRRRSPLPMVLVILLVVLVGGAFWLSTLDTEVPTGRIEQDVTNAVGAR</sequence>
<gene>
    <name evidence="1" type="ORF">SAMN06295910_2124</name>
</gene>
<dbReference type="STRING" id="941907.SAMN06295910_2124"/>
<protein>
    <submittedName>
        <fullName evidence="1">Uncharacterized protein</fullName>
    </submittedName>
</protein>
<keyword evidence="2" id="KW-1185">Reference proteome</keyword>
<organism evidence="1 2">
    <name type="scientific">Allosphingosinicella indica</name>
    <dbReference type="NCBI Taxonomy" id="941907"/>
    <lineage>
        <taxon>Bacteria</taxon>
        <taxon>Pseudomonadati</taxon>
        <taxon>Pseudomonadota</taxon>
        <taxon>Alphaproteobacteria</taxon>
        <taxon>Sphingomonadales</taxon>
        <taxon>Sphingomonadaceae</taxon>
        <taxon>Allosphingosinicella</taxon>
    </lineage>
</organism>
<dbReference type="EMBL" id="LT840185">
    <property type="protein sequence ID" value="SMF73248.1"/>
    <property type="molecule type" value="Genomic_DNA"/>
</dbReference>